<protein>
    <recommendedName>
        <fullName evidence="2">KRAB domain-containing protein</fullName>
    </recommendedName>
</protein>
<accession>A0AAV7QKR1</accession>
<gene>
    <name evidence="3" type="ORF">NDU88_006072</name>
</gene>
<sequence length="452" mass="50642">MEIGNSISHQDFNEAPGSFHDFAAHFSKAEWKLFHKWQRELYEIVMKEIQQALTSLAPRISNSIFSLRPKEKEDLFHTDLQDSEIKNKSDCSLRLAPVVPIPSFSDDDESEAYSMETKVSERGQASGCFTERAVNTSVVPFRIKEEKTSSFDDYLTSETQESIDSPTGHDSLQQIVSFVIKEDGTSDSMDHQDSESRESSDNPAGVQQLSSDVEEGPVASINCIQLRHPSLVFPHVISDGIMARLVIMRPGEERRNRIRKPSSSVADTEIIREDSVLHGTTQVNFHRSIVERTHEALRLTATWPEVAVGGGHDRTTALSWTGRRRHDRPLGRDGGTHLETEFAPVESPVTGRRAAQQSSREGMHTAAAQWIGAAWEDVALPRRPTVVTSSFSTQRPDNMGKVSLGEREYGFLRRGGAARWRKHWGPILCQCTGPRGVETAHSHHRDPERRTG</sequence>
<evidence type="ECO:0000313" key="3">
    <source>
        <dbReference type="EMBL" id="KAJ1139705.1"/>
    </source>
</evidence>
<dbReference type="SUPFAM" id="SSF109640">
    <property type="entry name" value="KRAB domain (Kruppel-associated box)"/>
    <property type="match status" value="1"/>
</dbReference>
<feature type="region of interest" description="Disordered" evidence="1">
    <location>
        <begin position="182"/>
        <end position="213"/>
    </location>
</feature>
<evidence type="ECO:0000259" key="2">
    <source>
        <dbReference type="PROSITE" id="PS50805"/>
    </source>
</evidence>
<dbReference type="Proteomes" id="UP001066276">
    <property type="component" value="Chromosome 6"/>
</dbReference>
<feature type="domain" description="KRAB" evidence="2">
    <location>
        <begin position="17"/>
        <end position="88"/>
    </location>
</feature>
<feature type="compositionally biased region" description="Polar residues" evidence="1">
    <location>
        <begin position="201"/>
        <end position="211"/>
    </location>
</feature>
<reference evidence="3" key="1">
    <citation type="journal article" date="2022" name="bioRxiv">
        <title>Sequencing and chromosome-scale assembly of the giantPleurodeles waltlgenome.</title>
        <authorList>
            <person name="Brown T."/>
            <person name="Elewa A."/>
            <person name="Iarovenko S."/>
            <person name="Subramanian E."/>
            <person name="Araus A.J."/>
            <person name="Petzold A."/>
            <person name="Susuki M."/>
            <person name="Suzuki K.-i.T."/>
            <person name="Hayashi T."/>
            <person name="Toyoda A."/>
            <person name="Oliveira C."/>
            <person name="Osipova E."/>
            <person name="Leigh N.D."/>
            <person name="Simon A."/>
            <person name="Yun M.H."/>
        </authorList>
    </citation>
    <scope>NUCLEOTIDE SEQUENCE</scope>
    <source>
        <strain evidence="3">20211129_DDA</strain>
        <tissue evidence="3">Liver</tissue>
    </source>
</reference>
<comment type="caution">
    <text evidence="3">The sequence shown here is derived from an EMBL/GenBank/DDBJ whole genome shotgun (WGS) entry which is preliminary data.</text>
</comment>
<dbReference type="Pfam" id="PF01352">
    <property type="entry name" value="KRAB"/>
    <property type="match status" value="1"/>
</dbReference>
<name>A0AAV7QKR1_PLEWA</name>
<dbReference type="Gene3D" id="6.10.140.140">
    <property type="match status" value="1"/>
</dbReference>
<dbReference type="InterPro" id="IPR036051">
    <property type="entry name" value="KRAB_dom_sf"/>
</dbReference>
<dbReference type="SMART" id="SM00349">
    <property type="entry name" value="KRAB"/>
    <property type="match status" value="1"/>
</dbReference>
<evidence type="ECO:0000256" key="1">
    <source>
        <dbReference type="SAM" id="MobiDB-lite"/>
    </source>
</evidence>
<keyword evidence="4" id="KW-1185">Reference proteome</keyword>
<dbReference type="EMBL" id="JANPWB010000010">
    <property type="protein sequence ID" value="KAJ1139705.1"/>
    <property type="molecule type" value="Genomic_DNA"/>
</dbReference>
<dbReference type="PROSITE" id="PS50805">
    <property type="entry name" value="KRAB"/>
    <property type="match status" value="1"/>
</dbReference>
<dbReference type="CDD" id="cd07765">
    <property type="entry name" value="KRAB_A-box"/>
    <property type="match status" value="1"/>
</dbReference>
<feature type="compositionally biased region" description="Basic and acidic residues" evidence="1">
    <location>
        <begin position="182"/>
        <end position="200"/>
    </location>
</feature>
<proteinExistence type="predicted"/>
<dbReference type="AlphaFoldDB" id="A0AAV7QKR1"/>
<evidence type="ECO:0000313" key="4">
    <source>
        <dbReference type="Proteomes" id="UP001066276"/>
    </source>
</evidence>
<dbReference type="InterPro" id="IPR001909">
    <property type="entry name" value="KRAB"/>
</dbReference>
<dbReference type="GO" id="GO:0006355">
    <property type="term" value="P:regulation of DNA-templated transcription"/>
    <property type="evidence" value="ECO:0007669"/>
    <property type="project" value="InterPro"/>
</dbReference>
<organism evidence="3 4">
    <name type="scientific">Pleurodeles waltl</name>
    <name type="common">Iberian ribbed newt</name>
    <dbReference type="NCBI Taxonomy" id="8319"/>
    <lineage>
        <taxon>Eukaryota</taxon>
        <taxon>Metazoa</taxon>
        <taxon>Chordata</taxon>
        <taxon>Craniata</taxon>
        <taxon>Vertebrata</taxon>
        <taxon>Euteleostomi</taxon>
        <taxon>Amphibia</taxon>
        <taxon>Batrachia</taxon>
        <taxon>Caudata</taxon>
        <taxon>Salamandroidea</taxon>
        <taxon>Salamandridae</taxon>
        <taxon>Pleurodelinae</taxon>
        <taxon>Pleurodeles</taxon>
    </lineage>
</organism>